<sequence>MTSRMTLEMERPPLMLLLMPNDALERSNAQRSTPGRSNSWLIMAPYISAKRKGLPDIVMDDLSLQIKSGYSILSHFQKMDSKNMKQVKMEGSSLPTKRGQIKARILEELVETVMSHITGWFGRESEESPDKSSGSTALQPPS</sequence>
<accession>A0AA88UL59</accession>
<dbReference type="AlphaFoldDB" id="A0AA88UL59"/>
<proteinExistence type="predicted"/>
<evidence type="ECO:0000313" key="2">
    <source>
        <dbReference type="EMBL" id="KAK2979337.1"/>
    </source>
</evidence>
<comment type="caution">
    <text evidence="2">The sequence shown here is derived from an EMBL/GenBank/DDBJ whole genome shotgun (WGS) entry which is preliminary data.</text>
</comment>
<name>A0AA88UL59_9ASTE</name>
<protein>
    <submittedName>
        <fullName evidence="2">Uncharacterized protein</fullName>
    </submittedName>
</protein>
<organism evidence="2 3">
    <name type="scientific">Escallonia rubra</name>
    <dbReference type="NCBI Taxonomy" id="112253"/>
    <lineage>
        <taxon>Eukaryota</taxon>
        <taxon>Viridiplantae</taxon>
        <taxon>Streptophyta</taxon>
        <taxon>Embryophyta</taxon>
        <taxon>Tracheophyta</taxon>
        <taxon>Spermatophyta</taxon>
        <taxon>Magnoliopsida</taxon>
        <taxon>eudicotyledons</taxon>
        <taxon>Gunneridae</taxon>
        <taxon>Pentapetalae</taxon>
        <taxon>asterids</taxon>
        <taxon>campanulids</taxon>
        <taxon>Escalloniales</taxon>
        <taxon>Escalloniaceae</taxon>
        <taxon>Escallonia</taxon>
    </lineage>
</organism>
<gene>
    <name evidence="2" type="ORF">RJ640_013301</name>
</gene>
<evidence type="ECO:0000256" key="1">
    <source>
        <dbReference type="SAM" id="MobiDB-lite"/>
    </source>
</evidence>
<dbReference type="EMBL" id="JAVXUO010001771">
    <property type="protein sequence ID" value="KAK2979337.1"/>
    <property type="molecule type" value="Genomic_DNA"/>
</dbReference>
<reference evidence="2" key="1">
    <citation type="submission" date="2022-12" db="EMBL/GenBank/DDBJ databases">
        <title>Draft genome assemblies for two species of Escallonia (Escalloniales).</title>
        <authorList>
            <person name="Chanderbali A."/>
            <person name="Dervinis C."/>
            <person name="Anghel I."/>
            <person name="Soltis D."/>
            <person name="Soltis P."/>
            <person name="Zapata F."/>
        </authorList>
    </citation>
    <scope>NUCLEOTIDE SEQUENCE</scope>
    <source>
        <strain evidence="2">UCBG92.1500</strain>
        <tissue evidence="2">Leaf</tissue>
    </source>
</reference>
<feature type="region of interest" description="Disordered" evidence="1">
    <location>
        <begin position="120"/>
        <end position="142"/>
    </location>
</feature>
<evidence type="ECO:0000313" key="3">
    <source>
        <dbReference type="Proteomes" id="UP001187471"/>
    </source>
</evidence>
<feature type="compositionally biased region" description="Polar residues" evidence="1">
    <location>
        <begin position="131"/>
        <end position="142"/>
    </location>
</feature>
<keyword evidence="3" id="KW-1185">Reference proteome</keyword>
<dbReference type="Proteomes" id="UP001187471">
    <property type="component" value="Unassembled WGS sequence"/>
</dbReference>